<reference evidence="17 18" key="1">
    <citation type="journal article" date="2023" name="bioRxiv">
        <title>Conserved and derived expression patterns and positive selection on dental genes reveal complex evolutionary context of ever-growing rodent molars.</title>
        <authorList>
            <person name="Calamari Z.T."/>
            <person name="Song A."/>
            <person name="Cohen E."/>
            <person name="Akter M."/>
            <person name="Roy R.D."/>
            <person name="Hallikas O."/>
            <person name="Christensen M.M."/>
            <person name="Li P."/>
            <person name="Marangoni P."/>
            <person name="Jernvall J."/>
            <person name="Klein O.D."/>
        </authorList>
    </citation>
    <scope>NUCLEOTIDE SEQUENCE [LARGE SCALE GENOMIC DNA]</scope>
    <source>
        <strain evidence="17">V071</strain>
    </source>
</reference>
<keyword evidence="10 15" id="KW-1133">Transmembrane helix</keyword>
<sequence>MLGLPIGGSSRVPAPQRPGQPEASMAAAGAAATDLEVVRGKRAALFFAAVAILLGLPLWWKTTETYRAPLPYSQISGLNALQLRLMVPVTVVFTRDSVPLDDQEKLPFTVVHEREIPLKYKMKIKCRFQKAYRRALDHEEEALSLGKAEAMLAESEKQAEGSLAVYVISEHSSLLPQDMMSYIGPERTAVVRGLMHREAFNIIGRRIVQVAQAMSLTEDVLAAALADHLPEDKWSSDKRRPLKSSLGYEITFSLLNPDPKSHDVHWDIEGAVQRYVQPFLNALSAAGNFSVDSQILYYAMLGVNPRFDPASSSYYLPMHSLPHVINPVESRLGSSAASLYPVLNFLLYVPELAHSPLYIQDKDGAPVATNAFHSPRWGGIMIYNVDPQIYNTSDLPVRVEVNMVQVMEVFLAQLRLLFGIAQPQVPPKCLLSRPKSEGLMTWELDQLLWARSVENLATATTTLTSLAQLLGKISNIVIKDDVASEVYRAVAAVQKAAEELALGHLSSAFVASQEAVTSSERAFFDPSLLHLLYFPDDQKFAIYIPLFLPMAVPILLSLVKIFLETHKTEKFKRSWLLPLQMPDGGRGMCDAPTMGVAKAGRHLGPGRGAGSGGGGSRRGSGRPREAMKVKKGGGGTGLGAEPAPGASNRSVEPTREPRVDSESGSESEPEPGPGPRLGPLQGKQTIGPDDVLGLQRITGDYLCSPEENIYKIDFVRFKIRDMDSGTVLFEIKKPPVSERLPINRRDLDPNAGRFVRYQFTPAFLRLRQVGATVEFTVGDKPVNNFRMIERHYFRNQLLKSFDFHFGFCIPSSKNTCEHIYDFPPLSEELISEMIRHPYETQSDSFYFVDDRLVMHNKADYSYSGAP</sequence>
<dbReference type="InterPro" id="IPR037036">
    <property type="entry name" value="PDED_dom_sf"/>
</dbReference>
<dbReference type="GO" id="GO:0042953">
    <property type="term" value="P:lipoprotein transport"/>
    <property type="evidence" value="ECO:0007669"/>
    <property type="project" value="UniProtKB-ARBA"/>
</dbReference>
<dbReference type="FunFam" id="2.70.50.40:FF:000001">
    <property type="entry name" value="protein unc-119 homolog A"/>
    <property type="match status" value="1"/>
</dbReference>
<dbReference type="Pfam" id="PF05351">
    <property type="entry name" value="GMP_PDE_delta"/>
    <property type="match status" value="1"/>
</dbReference>
<evidence type="ECO:0000313" key="18">
    <source>
        <dbReference type="Proteomes" id="UP001488838"/>
    </source>
</evidence>
<dbReference type="GO" id="GO:0042765">
    <property type="term" value="C:GPI-anchor transamidase complex"/>
    <property type="evidence" value="ECO:0007669"/>
    <property type="project" value="InterPro"/>
</dbReference>
<evidence type="ECO:0000256" key="11">
    <source>
        <dbReference type="ARBA" id="ARBA00023121"/>
    </source>
</evidence>
<evidence type="ECO:0000256" key="1">
    <source>
        <dbReference type="ARBA" id="ARBA00004477"/>
    </source>
</evidence>
<gene>
    <name evidence="17" type="ORF">U0070_003515</name>
</gene>
<evidence type="ECO:0000313" key="17">
    <source>
        <dbReference type="EMBL" id="KAK7830060.1"/>
    </source>
</evidence>
<evidence type="ECO:0000256" key="5">
    <source>
        <dbReference type="ARBA" id="ARBA00022448"/>
    </source>
</evidence>
<keyword evidence="6" id="KW-0337">GPI-anchor biosynthesis</keyword>
<evidence type="ECO:0000256" key="4">
    <source>
        <dbReference type="ARBA" id="ARBA00008102"/>
    </source>
</evidence>
<evidence type="ECO:0000256" key="12">
    <source>
        <dbReference type="ARBA" id="ARBA00023136"/>
    </source>
</evidence>
<protein>
    <recommendedName>
        <fullName evidence="16">GMP phosphodiesterase delta subunit domain-containing protein</fullName>
    </recommendedName>
</protein>
<dbReference type="InterPro" id="IPR014756">
    <property type="entry name" value="Ig_E-set"/>
</dbReference>
<comment type="subcellular location">
    <subcellularLocation>
        <location evidence="1">Endoplasmic reticulum membrane</location>
        <topology evidence="1">Multi-pass membrane protein</topology>
    </subcellularLocation>
</comment>
<evidence type="ECO:0000256" key="9">
    <source>
        <dbReference type="ARBA" id="ARBA00022927"/>
    </source>
</evidence>
<comment type="pathway">
    <text evidence="2">Glycolipid biosynthesis; glycosylphosphatidylinositol-anchor biosynthesis.</text>
</comment>
<evidence type="ECO:0000256" key="2">
    <source>
        <dbReference type="ARBA" id="ARBA00004687"/>
    </source>
</evidence>
<dbReference type="Proteomes" id="UP001488838">
    <property type="component" value="Unassembled WGS sequence"/>
</dbReference>
<proteinExistence type="inferred from homology"/>
<dbReference type="AlphaFoldDB" id="A0AAW0JT37"/>
<dbReference type="Pfam" id="PF10510">
    <property type="entry name" value="PIG-S"/>
    <property type="match status" value="1"/>
</dbReference>
<evidence type="ECO:0000256" key="14">
    <source>
        <dbReference type="SAM" id="MobiDB-lite"/>
    </source>
</evidence>
<feature type="compositionally biased region" description="Gly residues" evidence="14">
    <location>
        <begin position="603"/>
        <end position="618"/>
    </location>
</feature>
<dbReference type="SUPFAM" id="SSF81296">
    <property type="entry name" value="E set domains"/>
    <property type="match status" value="1"/>
</dbReference>
<keyword evidence="8" id="KW-0256">Endoplasmic reticulum</keyword>
<evidence type="ECO:0000256" key="6">
    <source>
        <dbReference type="ARBA" id="ARBA00022502"/>
    </source>
</evidence>
<evidence type="ECO:0000256" key="15">
    <source>
        <dbReference type="SAM" id="Phobius"/>
    </source>
</evidence>
<evidence type="ECO:0000256" key="3">
    <source>
        <dbReference type="ARBA" id="ARBA00005316"/>
    </source>
</evidence>
<organism evidence="17 18">
    <name type="scientific">Myodes glareolus</name>
    <name type="common">Bank vole</name>
    <name type="synonym">Clethrionomys glareolus</name>
    <dbReference type="NCBI Taxonomy" id="447135"/>
    <lineage>
        <taxon>Eukaryota</taxon>
        <taxon>Metazoa</taxon>
        <taxon>Chordata</taxon>
        <taxon>Craniata</taxon>
        <taxon>Vertebrata</taxon>
        <taxon>Euteleostomi</taxon>
        <taxon>Mammalia</taxon>
        <taxon>Eutheria</taxon>
        <taxon>Euarchontoglires</taxon>
        <taxon>Glires</taxon>
        <taxon>Rodentia</taxon>
        <taxon>Myomorpha</taxon>
        <taxon>Muroidea</taxon>
        <taxon>Cricetidae</taxon>
        <taxon>Arvicolinae</taxon>
        <taxon>Myodes</taxon>
    </lineage>
</organism>
<accession>A0AAW0JT37</accession>
<evidence type="ECO:0000256" key="10">
    <source>
        <dbReference type="ARBA" id="ARBA00022989"/>
    </source>
</evidence>
<dbReference type="PANTHER" id="PTHR21072">
    <property type="entry name" value="GPI TRANSAMIDASE COMPONENT PIG-S"/>
    <property type="match status" value="1"/>
</dbReference>
<feature type="domain" description="GMP phosphodiesterase delta subunit" evidence="16">
    <location>
        <begin position="706"/>
        <end position="862"/>
    </location>
</feature>
<feature type="compositionally biased region" description="Basic and acidic residues" evidence="14">
    <location>
        <begin position="652"/>
        <end position="661"/>
    </location>
</feature>
<dbReference type="InterPro" id="IPR019540">
    <property type="entry name" value="PtdIno-glycan_biosynth_class_S"/>
</dbReference>
<comment type="similarity">
    <text evidence="3">Belongs to the PIGS family.</text>
</comment>
<dbReference type="EMBL" id="JBBHLL010000019">
    <property type="protein sequence ID" value="KAK7830060.1"/>
    <property type="molecule type" value="Genomic_DNA"/>
</dbReference>
<keyword evidence="13" id="KW-0325">Glycoprotein</keyword>
<name>A0AAW0JT37_MYOGA</name>
<comment type="similarity">
    <text evidence="4">Belongs to the PDE6D/unc-119 family.</text>
</comment>
<dbReference type="InterPro" id="IPR008015">
    <property type="entry name" value="PDED_dom"/>
</dbReference>
<keyword evidence="18" id="KW-1185">Reference proteome</keyword>
<feature type="region of interest" description="Disordered" evidence="14">
    <location>
        <begin position="1"/>
        <end position="23"/>
    </location>
</feature>
<keyword evidence="7 15" id="KW-0812">Transmembrane</keyword>
<keyword evidence="9" id="KW-0653">Protein transport</keyword>
<evidence type="ECO:0000259" key="16">
    <source>
        <dbReference type="Pfam" id="PF05351"/>
    </source>
</evidence>
<evidence type="ECO:0000256" key="7">
    <source>
        <dbReference type="ARBA" id="ARBA00022692"/>
    </source>
</evidence>
<comment type="caution">
    <text evidence="17">The sequence shown here is derived from an EMBL/GenBank/DDBJ whole genome shotgun (WGS) entry which is preliminary data.</text>
</comment>
<keyword evidence="12 15" id="KW-0472">Membrane</keyword>
<dbReference type="GO" id="GO:0008289">
    <property type="term" value="F:lipid binding"/>
    <property type="evidence" value="ECO:0007669"/>
    <property type="project" value="UniProtKB-KW"/>
</dbReference>
<keyword evidence="5" id="KW-0813">Transport</keyword>
<keyword evidence="11" id="KW-0446">Lipid-binding</keyword>
<dbReference type="Gene3D" id="2.70.50.40">
    <property type="entry name" value="GMP phosphodiesterase, delta subunit"/>
    <property type="match status" value="1"/>
</dbReference>
<dbReference type="PANTHER" id="PTHR21072:SF13">
    <property type="entry name" value="GPI TRANSAMIDASE COMPONENT PIG-S"/>
    <property type="match status" value="1"/>
</dbReference>
<evidence type="ECO:0000256" key="13">
    <source>
        <dbReference type="ARBA" id="ARBA00023180"/>
    </source>
</evidence>
<dbReference type="GO" id="GO:0006506">
    <property type="term" value="P:GPI anchor biosynthetic process"/>
    <property type="evidence" value="ECO:0007669"/>
    <property type="project" value="UniProtKB-KW"/>
</dbReference>
<feature type="region of interest" description="Disordered" evidence="14">
    <location>
        <begin position="590"/>
        <end position="688"/>
    </location>
</feature>
<evidence type="ECO:0000256" key="8">
    <source>
        <dbReference type="ARBA" id="ARBA00022824"/>
    </source>
</evidence>
<dbReference type="GO" id="GO:0016255">
    <property type="term" value="P:attachment of GPI anchor to protein"/>
    <property type="evidence" value="ECO:0007669"/>
    <property type="project" value="InterPro"/>
</dbReference>
<feature type="transmembrane region" description="Helical" evidence="15">
    <location>
        <begin position="540"/>
        <end position="563"/>
    </location>
</feature>